<dbReference type="SMART" id="SM00052">
    <property type="entry name" value="EAL"/>
    <property type="match status" value="1"/>
</dbReference>
<sequence length="425" mass="46254">MNIPAALSDQAGAGAPHVMALGPLTRSTDMLSGLLIQGDLHSLRVSETRGQLEAELAAEAVDVIVCEVSGDASEHLNLPVRLLRLYALNRLAKVPAVIWLSDLPAQTLDAQASELRDAGVGVEVASLVDKHSLAGALGRLATRRPARPAGAACPPARFTEDNLRQSVESGQEFRIVLQPQYDLTTGRMVGAEALARWRHGGFGEIPPSEFLPALRRLGRKCALFDFVLARVHEVLHTLLRANAALPVSINASAATLAIPGLLYRLDAGARREGIPAELLKIELTEDVDIDDIQRIASDLEWMRARGFGISMDDFGTGTSTLERLTRLPFSEFKIDRSFVQRMHTEPAARAVVITALDLGRRLGMRVVAEGIERSEHIYLLRELGCHVGQGYELCRPLEVSDFIAKVLNEASAQPLPRNGEQYRVA</sequence>
<evidence type="ECO:0000259" key="1">
    <source>
        <dbReference type="PROSITE" id="PS50883"/>
    </source>
</evidence>
<evidence type="ECO:0000313" key="2">
    <source>
        <dbReference type="EMBL" id="WXR75492.1"/>
    </source>
</evidence>
<dbReference type="InterPro" id="IPR035919">
    <property type="entry name" value="EAL_sf"/>
</dbReference>
<dbReference type="RefSeq" id="WP_338880964.1">
    <property type="nucleotide sequence ID" value="NZ_CP148753.1"/>
</dbReference>
<dbReference type="PANTHER" id="PTHR33121">
    <property type="entry name" value="CYCLIC DI-GMP PHOSPHODIESTERASE PDEF"/>
    <property type="match status" value="1"/>
</dbReference>
<dbReference type="CDD" id="cd01948">
    <property type="entry name" value="EAL"/>
    <property type="match status" value="1"/>
</dbReference>
<keyword evidence="3" id="KW-1185">Reference proteome</keyword>
<dbReference type="InterPro" id="IPR001633">
    <property type="entry name" value="EAL_dom"/>
</dbReference>
<reference evidence="2 3" key="1">
    <citation type="submission" date="2024-03" db="EMBL/GenBank/DDBJ databases">
        <title>Reference genomes for the five species model microbial community.</title>
        <authorList>
            <person name="Padfield D."/>
        </authorList>
    </citation>
    <scope>NUCLEOTIDE SEQUENCE [LARGE SCALE GENOMIC DNA]</scope>
    <source>
        <strain evidence="2 3">AB1</strain>
    </source>
</reference>
<organism evidence="2 3">
    <name type="scientific">Achromobacter veterisilvae</name>
    <dbReference type="NCBI Taxonomy" id="2069367"/>
    <lineage>
        <taxon>Bacteria</taxon>
        <taxon>Pseudomonadati</taxon>
        <taxon>Pseudomonadota</taxon>
        <taxon>Betaproteobacteria</taxon>
        <taxon>Burkholderiales</taxon>
        <taxon>Alcaligenaceae</taxon>
        <taxon>Achromobacter</taxon>
    </lineage>
</organism>
<dbReference type="Proteomes" id="UP001456224">
    <property type="component" value="Chromosome"/>
</dbReference>
<accession>A0ABZ2S3F3</accession>
<dbReference type="Pfam" id="PF00563">
    <property type="entry name" value="EAL"/>
    <property type="match status" value="1"/>
</dbReference>
<name>A0ABZ2S3F3_9BURK</name>
<dbReference type="Gene3D" id="3.20.20.450">
    <property type="entry name" value="EAL domain"/>
    <property type="match status" value="1"/>
</dbReference>
<proteinExistence type="predicted"/>
<feature type="domain" description="EAL" evidence="1">
    <location>
        <begin position="156"/>
        <end position="410"/>
    </location>
</feature>
<protein>
    <submittedName>
        <fullName evidence="2">EAL domain-containing protein</fullName>
    </submittedName>
</protein>
<dbReference type="EMBL" id="CP148753">
    <property type="protein sequence ID" value="WXR75492.1"/>
    <property type="molecule type" value="Genomic_DNA"/>
</dbReference>
<dbReference type="InterPro" id="IPR050706">
    <property type="entry name" value="Cyclic-di-GMP_PDE-like"/>
</dbReference>
<dbReference type="SUPFAM" id="SSF141868">
    <property type="entry name" value="EAL domain-like"/>
    <property type="match status" value="1"/>
</dbReference>
<dbReference type="PANTHER" id="PTHR33121:SF79">
    <property type="entry name" value="CYCLIC DI-GMP PHOSPHODIESTERASE PDED-RELATED"/>
    <property type="match status" value="1"/>
</dbReference>
<evidence type="ECO:0000313" key="3">
    <source>
        <dbReference type="Proteomes" id="UP001456224"/>
    </source>
</evidence>
<gene>
    <name evidence="2" type="ORF">WHX56_08280</name>
</gene>
<dbReference type="PROSITE" id="PS50883">
    <property type="entry name" value="EAL"/>
    <property type="match status" value="1"/>
</dbReference>